<evidence type="ECO:0000313" key="2">
    <source>
        <dbReference type="EMBL" id="PNR54356.1"/>
    </source>
</evidence>
<dbReference type="Gramene" id="Pp3c5_22520V3.1">
    <property type="protein sequence ID" value="Pp3c5_22520V3.1"/>
    <property type="gene ID" value="Pp3c5_22520"/>
</dbReference>
<sequence>MCFNYTNNKILISKDVYFDEDEIEISIVDNSYLVDILKKFLDFQTYWVFKLKPGINEHPPCYKVRLIVRGYEQKYDVDFDEFFAPMIKWSIIKTLIAITTSKRHSIHHLDVKIAFFNGHSIDKIDMK</sequence>
<accession>A0A2K1KKQ8</accession>
<name>A0A2K1KKQ8_PHYPA</name>
<organism evidence="2">
    <name type="scientific">Physcomitrium patens</name>
    <name type="common">Spreading-leaved earth moss</name>
    <name type="synonym">Physcomitrella patens</name>
    <dbReference type="NCBI Taxonomy" id="3218"/>
    <lineage>
        <taxon>Eukaryota</taxon>
        <taxon>Viridiplantae</taxon>
        <taxon>Streptophyta</taxon>
        <taxon>Embryophyta</taxon>
        <taxon>Bryophyta</taxon>
        <taxon>Bryophytina</taxon>
        <taxon>Bryopsida</taxon>
        <taxon>Funariidae</taxon>
        <taxon>Funariales</taxon>
        <taxon>Funariaceae</taxon>
        <taxon>Physcomitrium</taxon>
    </lineage>
</organism>
<protein>
    <recommendedName>
        <fullName evidence="1">Reverse transcriptase Ty1/copia-type domain-containing protein</fullName>
    </recommendedName>
</protein>
<dbReference type="STRING" id="3218.A0A2K1KKQ8"/>
<dbReference type="EMBL" id="ABEU02000005">
    <property type="protein sequence ID" value="PNR54356.1"/>
    <property type="molecule type" value="Genomic_DNA"/>
</dbReference>
<reference evidence="2 4" key="2">
    <citation type="journal article" date="2018" name="Plant J.">
        <title>The Physcomitrella patens chromosome-scale assembly reveals moss genome structure and evolution.</title>
        <authorList>
            <person name="Lang D."/>
            <person name="Ullrich K.K."/>
            <person name="Murat F."/>
            <person name="Fuchs J."/>
            <person name="Jenkins J."/>
            <person name="Haas F.B."/>
            <person name="Piednoel M."/>
            <person name="Gundlach H."/>
            <person name="Van Bel M."/>
            <person name="Meyberg R."/>
            <person name="Vives C."/>
            <person name="Morata J."/>
            <person name="Symeonidi A."/>
            <person name="Hiss M."/>
            <person name="Muchero W."/>
            <person name="Kamisugi Y."/>
            <person name="Saleh O."/>
            <person name="Blanc G."/>
            <person name="Decker E.L."/>
            <person name="van Gessel N."/>
            <person name="Grimwood J."/>
            <person name="Hayes R.D."/>
            <person name="Graham S.W."/>
            <person name="Gunter L.E."/>
            <person name="McDaniel S.F."/>
            <person name="Hoernstein S.N.W."/>
            <person name="Larsson A."/>
            <person name="Li F.W."/>
            <person name="Perroud P.F."/>
            <person name="Phillips J."/>
            <person name="Ranjan P."/>
            <person name="Rokshar D.S."/>
            <person name="Rothfels C.J."/>
            <person name="Schneider L."/>
            <person name="Shu S."/>
            <person name="Stevenson D.W."/>
            <person name="Thummler F."/>
            <person name="Tillich M."/>
            <person name="Villarreal Aguilar J.C."/>
            <person name="Widiez T."/>
            <person name="Wong G.K."/>
            <person name="Wymore A."/>
            <person name="Zhang Y."/>
            <person name="Zimmer A.D."/>
            <person name="Quatrano R.S."/>
            <person name="Mayer K.F.X."/>
            <person name="Goodstein D."/>
            <person name="Casacuberta J.M."/>
            <person name="Vandepoele K."/>
            <person name="Reski R."/>
            <person name="Cuming A.C."/>
            <person name="Tuskan G.A."/>
            <person name="Maumus F."/>
            <person name="Salse J."/>
            <person name="Schmutz J."/>
            <person name="Rensing S.A."/>
        </authorList>
    </citation>
    <scope>NUCLEOTIDE SEQUENCE [LARGE SCALE GENOMIC DNA]</scope>
    <source>
        <strain evidence="3 4">cv. Gransden 2004</strain>
    </source>
</reference>
<reference evidence="3" key="3">
    <citation type="submission" date="2020-12" db="UniProtKB">
        <authorList>
            <consortium name="EnsemblPlants"/>
        </authorList>
    </citation>
    <scope>IDENTIFICATION</scope>
</reference>
<proteinExistence type="predicted"/>
<evidence type="ECO:0000313" key="3">
    <source>
        <dbReference type="EnsemblPlants" id="Pp3c5_22520V3.1"/>
    </source>
</evidence>
<dbReference type="Pfam" id="PF07727">
    <property type="entry name" value="RVT_2"/>
    <property type="match status" value="1"/>
</dbReference>
<evidence type="ECO:0000259" key="1">
    <source>
        <dbReference type="Pfam" id="PF07727"/>
    </source>
</evidence>
<dbReference type="InterPro" id="IPR013103">
    <property type="entry name" value="RVT_2"/>
</dbReference>
<dbReference type="Proteomes" id="UP000006727">
    <property type="component" value="Chromosome 5"/>
</dbReference>
<dbReference type="AlphaFoldDB" id="A0A2K1KKQ8"/>
<dbReference type="InParanoid" id="A0A2K1KKQ8"/>
<dbReference type="EnsemblPlants" id="Pp3c5_22520V3.1">
    <property type="protein sequence ID" value="Pp3c5_22520V3.1"/>
    <property type="gene ID" value="Pp3c5_22520"/>
</dbReference>
<keyword evidence="4" id="KW-1185">Reference proteome</keyword>
<gene>
    <name evidence="2" type="ORF">PHYPA_008033</name>
</gene>
<evidence type="ECO:0000313" key="4">
    <source>
        <dbReference type="Proteomes" id="UP000006727"/>
    </source>
</evidence>
<reference evidence="2 4" key="1">
    <citation type="journal article" date="2008" name="Science">
        <title>The Physcomitrella genome reveals evolutionary insights into the conquest of land by plants.</title>
        <authorList>
            <person name="Rensing S."/>
            <person name="Lang D."/>
            <person name="Zimmer A."/>
            <person name="Terry A."/>
            <person name="Salamov A."/>
            <person name="Shapiro H."/>
            <person name="Nishiyama T."/>
            <person name="Perroud P.-F."/>
            <person name="Lindquist E."/>
            <person name="Kamisugi Y."/>
            <person name="Tanahashi T."/>
            <person name="Sakakibara K."/>
            <person name="Fujita T."/>
            <person name="Oishi K."/>
            <person name="Shin-I T."/>
            <person name="Kuroki Y."/>
            <person name="Toyoda A."/>
            <person name="Suzuki Y."/>
            <person name="Hashimoto A."/>
            <person name="Yamaguchi K."/>
            <person name="Sugano A."/>
            <person name="Kohara Y."/>
            <person name="Fujiyama A."/>
            <person name="Anterola A."/>
            <person name="Aoki S."/>
            <person name="Ashton N."/>
            <person name="Barbazuk W.B."/>
            <person name="Barker E."/>
            <person name="Bennetzen J."/>
            <person name="Bezanilla M."/>
            <person name="Blankenship R."/>
            <person name="Cho S.H."/>
            <person name="Dutcher S."/>
            <person name="Estelle M."/>
            <person name="Fawcett J.A."/>
            <person name="Gundlach H."/>
            <person name="Hanada K."/>
            <person name="Heyl A."/>
            <person name="Hicks K.A."/>
            <person name="Hugh J."/>
            <person name="Lohr M."/>
            <person name="Mayer K."/>
            <person name="Melkozernov A."/>
            <person name="Murata T."/>
            <person name="Nelson D."/>
            <person name="Pils B."/>
            <person name="Prigge M."/>
            <person name="Reiss B."/>
            <person name="Renner T."/>
            <person name="Rombauts S."/>
            <person name="Rushton P."/>
            <person name="Sanderfoot A."/>
            <person name="Schween G."/>
            <person name="Shiu S.-H."/>
            <person name="Stueber K."/>
            <person name="Theodoulou F.L."/>
            <person name="Tu H."/>
            <person name="Van de Peer Y."/>
            <person name="Verrier P.J."/>
            <person name="Waters E."/>
            <person name="Wood A."/>
            <person name="Yang L."/>
            <person name="Cove D."/>
            <person name="Cuming A."/>
            <person name="Hasebe M."/>
            <person name="Lucas S."/>
            <person name="Mishler D.B."/>
            <person name="Reski R."/>
            <person name="Grigoriev I."/>
            <person name="Quatrano R.S."/>
            <person name="Boore J.L."/>
        </authorList>
    </citation>
    <scope>NUCLEOTIDE SEQUENCE [LARGE SCALE GENOMIC DNA]</scope>
    <source>
        <strain evidence="3 4">cv. Gransden 2004</strain>
    </source>
</reference>
<feature type="domain" description="Reverse transcriptase Ty1/copia-type" evidence="1">
    <location>
        <begin position="33"/>
        <end position="125"/>
    </location>
</feature>